<dbReference type="Proteomes" id="UP000026960">
    <property type="component" value="Chromosome 9"/>
</dbReference>
<keyword evidence="1" id="KW-1133">Transmembrane helix</keyword>
<sequence>MAAVMVSGGGAERFEGLLMNQWMETSFGAAAGYKQCEGNDNLGALSGIASCGSVRSSRSLGALCSGVALCGGVDGHETFVVASSYCLHLTVKISHVSIQGLPFELSTSCSSDLMGDFLRSNGRLRGIIVLSPVMPPPKSMAQQLTSNLCHFCGNSRRSFTVCQTVSISMEAQVFSRHGFAAELCRSDSPLLFSIYWKFASLDCLVSSLLEMVAYFTLYPFVMYGLYAMTLSCKI</sequence>
<dbReference type="PaxDb" id="65489-OBART09G13140.1"/>
<keyword evidence="3" id="KW-1185">Reference proteome</keyword>
<evidence type="ECO:0000256" key="1">
    <source>
        <dbReference type="SAM" id="Phobius"/>
    </source>
</evidence>
<evidence type="ECO:0000313" key="2">
    <source>
        <dbReference type="EnsemblPlants" id="OBART09G13140.1"/>
    </source>
</evidence>
<protein>
    <recommendedName>
        <fullName evidence="4">DUF3778 domain-containing protein</fullName>
    </recommendedName>
</protein>
<dbReference type="AlphaFoldDB" id="A0A0D3H7T5"/>
<proteinExistence type="predicted"/>
<name>A0A0D3H7T5_9ORYZ</name>
<organism evidence="2">
    <name type="scientific">Oryza barthii</name>
    <dbReference type="NCBI Taxonomy" id="65489"/>
    <lineage>
        <taxon>Eukaryota</taxon>
        <taxon>Viridiplantae</taxon>
        <taxon>Streptophyta</taxon>
        <taxon>Embryophyta</taxon>
        <taxon>Tracheophyta</taxon>
        <taxon>Spermatophyta</taxon>
        <taxon>Magnoliopsida</taxon>
        <taxon>Liliopsida</taxon>
        <taxon>Poales</taxon>
        <taxon>Poaceae</taxon>
        <taxon>BOP clade</taxon>
        <taxon>Oryzoideae</taxon>
        <taxon>Oryzeae</taxon>
        <taxon>Oryzinae</taxon>
        <taxon>Oryza</taxon>
    </lineage>
</organism>
<dbReference type="EnsemblPlants" id="OBART09G13140.1">
    <property type="protein sequence ID" value="OBART09G13140.1"/>
    <property type="gene ID" value="OBART09G13140"/>
</dbReference>
<evidence type="ECO:0008006" key="4">
    <source>
        <dbReference type="Google" id="ProtNLM"/>
    </source>
</evidence>
<dbReference type="Gramene" id="OBART09G13140.1">
    <property type="protein sequence ID" value="OBART09G13140.1"/>
    <property type="gene ID" value="OBART09G13140"/>
</dbReference>
<reference evidence="2" key="2">
    <citation type="submission" date="2015-03" db="UniProtKB">
        <authorList>
            <consortium name="EnsemblPlants"/>
        </authorList>
    </citation>
    <scope>IDENTIFICATION</scope>
</reference>
<keyword evidence="1" id="KW-0472">Membrane</keyword>
<feature type="transmembrane region" description="Helical" evidence="1">
    <location>
        <begin position="211"/>
        <end position="230"/>
    </location>
</feature>
<dbReference type="STRING" id="65489.A0A0D3H7T5"/>
<evidence type="ECO:0000313" key="3">
    <source>
        <dbReference type="Proteomes" id="UP000026960"/>
    </source>
</evidence>
<keyword evidence="1" id="KW-0812">Transmembrane</keyword>
<reference evidence="2" key="1">
    <citation type="journal article" date="2009" name="Rice">
        <title>De Novo Next Generation Sequencing of Plant Genomes.</title>
        <authorList>
            <person name="Rounsley S."/>
            <person name="Marri P.R."/>
            <person name="Yu Y."/>
            <person name="He R."/>
            <person name="Sisneros N."/>
            <person name="Goicoechea J.L."/>
            <person name="Lee S.J."/>
            <person name="Angelova A."/>
            <person name="Kudrna D."/>
            <person name="Luo M."/>
            <person name="Affourtit J."/>
            <person name="Desany B."/>
            <person name="Knight J."/>
            <person name="Niazi F."/>
            <person name="Egholm M."/>
            <person name="Wing R.A."/>
        </authorList>
    </citation>
    <scope>NUCLEOTIDE SEQUENCE [LARGE SCALE GENOMIC DNA]</scope>
    <source>
        <strain evidence="2">cv. IRGC 105608</strain>
    </source>
</reference>
<accession>A0A0D3H7T5</accession>
<dbReference type="HOGENOM" id="CLU_1186572_0_0_1"/>